<protein>
    <submittedName>
        <fullName evidence="2">Uncharacterized protein</fullName>
    </submittedName>
</protein>
<dbReference type="EMBL" id="CM029054">
    <property type="protein sequence ID" value="KAG2540104.1"/>
    <property type="molecule type" value="Genomic_DNA"/>
</dbReference>
<proteinExistence type="predicted"/>
<keyword evidence="3" id="KW-1185">Reference proteome</keyword>
<dbReference type="AlphaFoldDB" id="A0A8T0MYM8"/>
<comment type="caution">
    <text evidence="2">The sequence shown here is derived from an EMBL/GenBank/DDBJ whole genome shotgun (WGS) entry which is preliminary data.</text>
</comment>
<feature type="compositionally biased region" description="Basic and acidic residues" evidence="1">
    <location>
        <begin position="110"/>
        <end position="131"/>
    </location>
</feature>
<evidence type="ECO:0000256" key="1">
    <source>
        <dbReference type="SAM" id="MobiDB-lite"/>
    </source>
</evidence>
<evidence type="ECO:0000313" key="2">
    <source>
        <dbReference type="EMBL" id="KAG2540104.1"/>
    </source>
</evidence>
<reference evidence="2" key="1">
    <citation type="submission" date="2020-05" db="EMBL/GenBank/DDBJ databases">
        <title>WGS assembly of Panicum virgatum.</title>
        <authorList>
            <person name="Lovell J.T."/>
            <person name="Jenkins J."/>
            <person name="Shu S."/>
            <person name="Juenger T.E."/>
            <person name="Schmutz J."/>
        </authorList>
    </citation>
    <scope>NUCLEOTIDE SEQUENCE</scope>
    <source>
        <strain evidence="2">AP13</strain>
    </source>
</reference>
<evidence type="ECO:0000313" key="3">
    <source>
        <dbReference type="Proteomes" id="UP000823388"/>
    </source>
</evidence>
<gene>
    <name evidence="2" type="ORF">PVAP13_9NG529300</name>
</gene>
<accession>A0A8T0MYM8</accession>
<name>A0A8T0MYM8_PANVG</name>
<feature type="compositionally biased region" description="Basic residues" evidence="1">
    <location>
        <begin position="99"/>
        <end position="109"/>
    </location>
</feature>
<sequence length="154" mass="16887">MGSSSSSARRHAERGKLHWGLGAAARTCDGSSRRRSLTLGRSSPSSERAGAGSSGWRPASASAHAGGEARPHQSALGWGRAPEQDLGAFLRRPYIADHGRRRSRRAGRRARAEQSRAERGEERQEGAEGRTNRRLRVSLPWQRTLADGRIWLAR</sequence>
<dbReference type="Proteomes" id="UP000823388">
    <property type="component" value="Chromosome 9N"/>
</dbReference>
<feature type="compositionally biased region" description="Low complexity" evidence="1">
    <location>
        <begin position="37"/>
        <end position="46"/>
    </location>
</feature>
<organism evidence="2 3">
    <name type="scientific">Panicum virgatum</name>
    <name type="common">Blackwell switchgrass</name>
    <dbReference type="NCBI Taxonomy" id="38727"/>
    <lineage>
        <taxon>Eukaryota</taxon>
        <taxon>Viridiplantae</taxon>
        <taxon>Streptophyta</taxon>
        <taxon>Embryophyta</taxon>
        <taxon>Tracheophyta</taxon>
        <taxon>Spermatophyta</taxon>
        <taxon>Magnoliopsida</taxon>
        <taxon>Liliopsida</taxon>
        <taxon>Poales</taxon>
        <taxon>Poaceae</taxon>
        <taxon>PACMAD clade</taxon>
        <taxon>Panicoideae</taxon>
        <taxon>Panicodae</taxon>
        <taxon>Paniceae</taxon>
        <taxon>Panicinae</taxon>
        <taxon>Panicum</taxon>
        <taxon>Panicum sect. Hiantes</taxon>
    </lineage>
</organism>
<feature type="region of interest" description="Disordered" evidence="1">
    <location>
        <begin position="1"/>
        <end position="133"/>
    </location>
</feature>